<evidence type="ECO:0000313" key="2">
    <source>
        <dbReference type="EMBL" id="QBR04125.1"/>
    </source>
</evidence>
<feature type="domain" description="MIP18 family-like" evidence="1">
    <location>
        <begin position="4"/>
        <end position="79"/>
    </location>
</feature>
<name>A0A4P7DAG3_9BURK</name>
<dbReference type="AlphaFoldDB" id="A0A4P7DAG3"/>
<gene>
    <name evidence="2" type="ORF">E1956_44055</name>
</gene>
<dbReference type="KEGG" id="ppai:E1956_44055"/>
<dbReference type="Gene3D" id="3.30.300.130">
    <property type="entry name" value="Fe-S cluster assembly (FSCA)"/>
    <property type="match status" value="1"/>
</dbReference>
<dbReference type="Pfam" id="PF01883">
    <property type="entry name" value="FeS_assembly_P"/>
    <property type="match status" value="1"/>
</dbReference>
<dbReference type="InterPro" id="IPR034904">
    <property type="entry name" value="FSCA_dom_sf"/>
</dbReference>
<dbReference type="Proteomes" id="UP000295727">
    <property type="component" value="Plasmid unnamed1"/>
</dbReference>
<sequence>MPDRDDVRRALERVVDPCSIATGIGISLVDMGMVQSIEVNAGIVRVVLKLTSPVCWQGANIIERVENVVGELQGVTSVECVLDAQAQWMPQDMNPAAQQKLRSVRPLEVVR</sequence>
<accession>A0A4P7DAG3</accession>
<dbReference type="RefSeq" id="WP_134760206.1">
    <property type="nucleotide sequence ID" value="NZ_CP038152.1"/>
</dbReference>
<evidence type="ECO:0000313" key="3">
    <source>
        <dbReference type="Proteomes" id="UP000295727"/>
    </source>
</evidence>
<protein>
    <submittedName>
        <fullName evidence="2">DUF59 domain-containing protein</fullName>
    </submittedName>
</protein>
<dbReference type="SUPFAM" id="SSF117916">
    <property type="entry name" value="Fe-S cluster assembly (FSCA) domain-like"/>
    <property type="match status" value="1"/>
</dbReference>
<proteinExistence type="predicted"/>
<dbReference type="EMBL" id="CP038152">
    <property type="protein sequence ID" value="QBR04125.1"/>
    <property type="molecule type" value="Genomic_DNA"/>
</dbReference>
<dbReference type="PANTHER" id="PTHR42831:SF1">
    <property type="entry name" value="FE-S PROTEIN MATURATION AUXILIARY FACTOR YITW"/>
    <property type="match status" value="1"/>
</dbReference>
<keyword evidence="3" id="KW-1185">Reference proteome</keyword>
<evidence type="ECO:0000259" key="1">
    <source>
        <dbReference type="Pfam" id="PF01883"/>
    </source>
</evidence>
<dbReference type="OrthoDB" id="9099890at2"/>
<geneLocation type="plasmid" evidence="2 3">
    <name>unnamed1</name>
</geneLocation>
<dbReference type="PANTHER" id="PTHR42831">
    <property type="entry name" value="FE-S PROTEIN MATURATION AUXILIARY FACTOR YITW"/>
    <property type="match status" value="1"/>
</dbReference>
<organism evidence="2 3">
    <name type="scientific">Paraburkholderia pallida</name>
    <dbReference type="NCBI Taxonomy" id="2547399"/>
    <lineage>
        <taxon>Bacteria</taxon>
        <taxon>Pseudomonadati</taxon>
        <taxon>Pseudomonadota</taxon>
        <taxon>Betaproteobacteria</taxon>
        <taxon>Burkholderiales</taxon>
        <taxon>Burkholderiaceae</taxon>
        <taxon>Paraburkholderia</taxon>
    </lineage>
</organism>
<dbReference type="InterPro" id="IPR002744">
    <property type="entry name" value="MIP18-like"/>
</dbReference>
<keyword evidence="2" id="KW-0614">Plasmid</keyword>
<reference evidence="2 3" key="1">
    <citation type="submission" date="2019-03" db="EMBL/GenBank/DDBJ databases">
        <title>Paraburkholderia sp. 7MH5, isolated from subtropical forest soil.</title>
        <authorList>
            <person name="Gao Z.-H."/>
            <person name="Qiu L.-H."/>
        </authorList>
    </citation>
    <scope>NUCLEOTIDE SEQUENCE [LARGE SCALE GENOMIC DNA]</scope>
    <source>
        <strain evidence="2 3">7MH5</strain>
        <plasmid evidence="2 3">unnamed1</plasmid>
    </source>
</reference>
<dbReference type="InterPro" id="IPR052339">
    <property type="entry name" value="Fe-S_Maturation_MIP18"/>
</dbReference>